<reference evidence="1 2" key="1">
    <citation type="submission" date="2016-06" db="EMBL/GenBank/DDBJ databases">
        <title>Genome sequencing of Cryobacterium arcticum PAMC 27867.</title>
        <authorList>
            <person name="Lee J."/>
            <person name="Kim O.-S."/>
        </authorList>
    </citation>
    <scope>NUCLEOTIDE SEQUENCE [LARGE SCALE GENOMIC DNA]</scope>
    <source>
        <strain evidence="1 2">PAMC 27867</strain>
    </source>
</reference>
<name>A0A1B1BJ93_9MICO</name>
<dbReference type="KEGG" id="cart:PA27867_1691"/>
<accession>A0A1B1BJ93</accession>
<organism evidence="1 2">
    <name type="scientific">Cryobacterium arcticum</name>
    <dbReference type="NCBI Taxonomy" id="670052"/>
    <lineage>
        <taxon>Bacteria</taxon>
        <taxon>Bacillati</taxon>
        <taxon>Actinomycetota</taxon>
        <taxon>Actinomycetes</taxon>
        <taxon>Micrococcales</taxon>
        <taxon>Microbacteriaceae</taxon>
        <taxon>Cryobacterium</taxon>
    </lineage>
</organism>
<dbReference type="Proteomes" id="UP000092582">
    <property type="component" value="Chromosome 1"/>
</dbReference>
<gene>
    <name evidence="1" type="ORF">PA27867_1691</name>
</gene>
<protein>
    <submittedName>
        <fullName evidence="1">Methionine aminopeptidase</fullName>
    </submittedName>
</protein>
<evidence type="ECO:0000313" key="1">
    <source>
        <dbReference type="EMBL" id="ANP72645.1"/>
    </source>
</evidence>
<keyword evidence="1" id="KW-0031">Aminopeptidase</keyword>
<sequence length="62" mass="6956">MAEDTEHQFWYNMRTGAVEKGLLSPSVDRVGPFATFDEATHALDKLRANSAKWAEDDAADDR</sequence>
<keyword evidence="2" id="KW-1185">Reference proteome</keyword>
<proteinExistence type="predicted"/>
<dbReference type="OrthoDB" id="3268477at2"/>
<keyword evidence="1" id="KW-0645">Protease</keyword>
<dbReference type="GO" id="GO:0004177">
    <property type="term" value="F:aminopeptidase activity"/>
    <property type="evidence" value="ECO:0007669"/>
    <property type="project" value="UniProtKB-KW"/>
</dbReference>
<dbReference type="EMBL" id="CP016282">
    <property type="protein sequence ID" value="ANP72645.1"/>
    <property type="molecule type" value="Genomic_DNA"/>
</dbReference>
<dbReference type="AlphaFoldDB" id="A0A1B1BJ93"/>
<evidence type="ECO:0000313" key="2">
    <source>
        <dbReference type="Proteomes" id="UP000092582"/>
    </source>
</evidence>
<dbReference type="STRING" id="670052.PA27867_1691"/>
<dbReference type="RefSeq" id="WP_066595281.1">
    <property type="nucleotide sequence ID" value="NZ_CP016282.1"/>
</dbReference>
<keyword evidence="1" id="KW-0378">Hydrolase</keyword>